<protein>
    <recommendedName>
        <fullName evidence="1">F-box domain-containing protein</fullName>
    </recommendedName>
</protein>
<dbReference type="InterPro" id="IPR001810">
    <property type="entry name" value="F-box_dom"/>
</dbReference>
<reference evidence="2" key="1">
    <citation type="submission" date="2022-08" db="EMBL/GenBank/DDBJ databases">
        <authorList>
            <person name="Gutierrez-Valencia J."/>
        </authorList>
    </citation>
    <scope>NUCLEOTIDE SEQUENCE</scope>
</reference>
<evidence type="ECO:0000259" key="1">
    <source>
        <dbReference type="Pfam" id="PF12937"/>
    </source>
</evidence>
<sequence length="142" mass="16188">PSARFLPCASRKRRISSEGNPHLTSKLGDNVLINILIRLPDPRSACRCKIVCKRWSSLIFSVSFNRLFVSHNQSKSAPPLLVPSYGSSPSIFLTFLPMDRQVRYRLKVFDSFKDLILCGFADTYTRNSLWGRSFLVCNPFTK</sequence>
<evidence type="ECO:0000313" key="2">
    <source>
        <dbReference type="EMBL" id="CAI0382399.1"/>
    </source>
</evidence>
<feature type="non-terminal residue" evidence="2">
    <location>
        <position position="1"/>
    </location>
</feature>
<dbReference type="InterPro" id="IPR036047">
    <property type="entry name" value="F-box-like_dom_sf"/>
</dbReference>
<comment type="caution">
    <text evidence="2">The sequence shown here is derived from an EMBL/GenBank/DDBJ whole genome shotgun (WGS) entry which is preliminary data.</text>
</comment>
<name>A0AAV0HBQ3_9ROSI</name>
<gene>
    <name evidence="2" type="ORF">LITE_LOCUS3550</name>
</gene>
<feature type="domain" description="F-box" evidence="1">
    <location>
        <begin position="30"/>
        <end position="61"/>
    </location>
</feature>
<evidence type="ECO:0000313" key="3">
    <source>
        <dbReference type="Proteomes" id="UP001154282"/>
    </source>
</evidence>
<keyword evidence="3" id="KW-1185">Reference proteome</keyword>
<accession>A0AAV0HBQ3</accession>
<dbReference type="SUPFAM" id="SSF81383">
    <property type="entry name" value="F-box domain"/>
    <property type="match status" value="1"/>
</dbReference>
<dbReference type="Proteomes" id="UP001154282">
    <property type="component" value="Unassembled WGS sequence"/>
</dbReference>
<dbReference type="Pfam" id="PF12937">
    <property type="entry name" value="F-box-like"/>
    <property type="match status" value="1"/>
</dbReference>
<dbReference type="Gene3D" id="1.20.1280.50">
    <property type="match status" value="1"/>
</dbReference>
<dbReference type="EMBL" id="CAMGYJ010000002">
    <property type="protein sequence ID" value="CAI0382399.1"/>
    <property type="molecule type" value="Genomic_DNA"/>
</dbReference>
<proteinExistence type="predicted"/>
<organism evidence="2 3">
    <name type="scientific">Linum tenue</name>
    <dbReference type="NCBI Taxonomy" id="586396"/>
    <lineage>
        <taxon>Eukaryota</taxon>
        <taxon>Viridiplantae</taxon>
        <taxon>Streptophyta</taxon>
        <taxon>Embryophyta</taxon>
        <taxon>Tracheophyta</taxon>
        <taxon>Spermatophyta</taxon>
        <taxon>Magnoliopsida</taxon>
        <taxon>eudicotyledons</taxon>
        <taxon>Gunneridae</taxon>
        <taxon>Pentapetalae</taxon>
        <taxon>rosids</taxon>
        <taxon>fabids</taxon>
        <taxon>Malpighiales</taxon>
        <taxon>Linaceae</taxon>
        <taxon>Linum</taxon>
    </lineage>
</organism>
<dbReference type="AlphaFoldDB" id="A0AAV0HBQ3"/>